<keyword evidence="1" id="KW-0472">Membrane</keyword>
<dbReference type="InterPro" id="IPR002823">
    <property type="entry name" value="DUF112_TM"/>
</dbReference>
<evidence type="ECO:0000259" key="2">
    <source>
        <dbReference type="Pfam" id="PF01970"/>
    </source>
</evidence>
<reference evidence="3 4" key="1">
    <citation type="submission" date="2019-03" db="EMBL/GenBank/DDBJ databases">
        <title>Whole genome sequence of a novel Rubrobacter taiwanensis strain, isolated from Yellowstone National Park.</title>
        <authorList>
            <person name="Freed S."/>
            <person name="Ramaley R.F."/>
            <person name="Kyndt J.A."/>
        </authorList>
    </citation>
    <scope>NUCLEOTIDE SEQUENCE [LARGE SCALE GENOMIC DNA]</scope>
    <source>
        <strain evidence="3 4">Yellowstone</strain>
    </source>
</reference>
<keyword evidence="4" id="KW-1185">Reference proteome</keyword>
<proteinExistence type="predicted"/>
<keyword evidence="1" id="KW-0812">Transmembrane</keyword>
<feature type="transmembrane region" description="Helical" evidence="1">
    <location>
        <begin position="465"/>
        <end position="487"/>
    </location>
</feature>
<feature type="transmembrane region" description="Helical" evidence="1">
    <location>
        <begin position="20"/>
        <end position="48"/>
    </location>
</feature>
<dbReference type="RefSeq" id="WP_132692388.1">
    <property type="nucleotide sequence ID" value="NZ_SKBU01000023.1"/>
</dbReference>
<evidence type="ECO:0000313" key="3">
    <source>
        <dbReference type="EMBL" id="TCJ15615.1"/>
    </source>
</evidence>
<gene>
    <name evidence="3" type="ORF">E0L93_12400</name>
</gene>
<feature type="transmembrane region" description="Helical" evidence="1">
    <location>
        <begin position="108"/>
        <end position="130"/>
    </location>
</feature>
<dbReference type="AlphaFoldDB" id="A0A4R1BEM6"/>
<protein>
    <submittedName>
        <fullName evidence="3">C4-dicarboxylate ABC transporter permease</fullName>
    </submittedName>
</protein>
<dbReference type="Pfam" id="PF01970">
    <property type="entry name" value="TctA"/>
    <property type="match status" value="1"/>
</dbReference>
<feature type="transmembrane region" description="Helical" evidence="1">
    <location>
        <begin position="137"/>
        <end position="159"/>
    </location>
</feature>
<dbReference type="PANTHER" id="PTHR35342:SF5">
    <property type="entry name" value="TRICARBOXYLIC TRANSPORT PROTEIN"/>
    <property type="match status" value="1"/>
</dbReference>
<dbReference type="EMBL" id="SKBU01000023">
    <property type="protein sequence ID" value="TCJ15615.1"/>
    <property type="molecule type" value="Genomic_DNA"/>
</dbReference>
<dbReference type="Proteomes" id="UP000295244">
    <property type="component" value="Unassembled WGS sequence"/>
</dbReference>
<feature type="domain" description="DUF112" evidence="2">
    <location>
        <begin position="19"/>
        <end position="439"/>
    </location>
</feature>
<comment type="caution">
    <text evidence="3">The sequence shown here is derived from an EMBL/GenBank/DDBJ whole genome shotgun (WGS) entry which is preliminary data.</text>
</comment>
<feature type="transmembrane region" description="Helical" evidence="1">
    <location>
        <begin position="354"/>
        <end position="378"/>
    </location>
</feature>
<evidence type="ECO:0000256" key="1">
    <source>
        <dbReference type="SAM" id="Phobius"/>
    </source>
</evidence>
<feature type="transmembrane region" description="Helical" evidence="1">
    <location>
        <begin position="322"/>
        <end position="342"/>
    </location>
</feature>
<accession>A0A4R1BEM6</accession>
<feature type="transmembrane region" description="Helical" evidence="1">
    <location>
        <begin position="60"/>
        <end position="83"/>
    </location>
</feature>
<feature type="transmembrane region" description="Helical" evidence="1">
    <location>
        <begin position="413"/>
        <end position="444"/>
    </location>
</feature>
<dbReference type="OrthoDB" id="9781349at2"/>
<sequence length="503" mass="52374">MLLENLSQALMDIGHPMTLLAIFAGVLFGIVMGAIPGLTVTMAMALMLPFSFMLPTAPAIGLLLGVHVGGITGGSVTAILLRIPGTPSASATLLDGHPMASRGEGGKALGTAVMASFFGGMVSLLALILIAPQLAALALKLGAAELFAIVVLGLSIIIGVSGRSVIKGIIAGLIGLAFMTVGLDPMLGVPRFTFDQIALQAGVSLIPAMIGLFAIPQILEELEPRLRTGTRAVARRVTAKLPSRAEARSLLPTFLRGSLIGTAIGIVPGTGGPIAAFLAYDREKRASREPEKFGTGVMRGVAAPEAANNGVTGSALIPMLTLAIPGDPIVAVLMGALIIHGLQPGPLLFQEQPVFILGVYLSLLVAYVFTVVTQLRLIPLFVQVLKIKRPYLLSVIAALAVAGSYAVDNTMLAVWTMLFFGILAYLMGKFGFPVIPVLLAIVLGPILEAQFRRALVISGGDPTVFVTRPLSLTFLVLALLVLFSPLIRRAASSLAGRLLHRGS</sequence>
<organism evidence="3 4">
    <name type="scientific">Rubrobacter taiwanensis</name>
    <dbReference type="NCBI Taxonomy" id="185139"/>
    <lineage>
        <taxon>Bacteria</taxon>
        <taxon>Bacillati</taxon>
        <taxon>Actinomycetota</taxon>
        <taxon>Rubrobacteria</taxon>
        <taxon>Rubrobacterales</taxon>
        <taxon>Rubrobacteraceae</taxon>
        <taxon>Rubrobacter</taxon>
    </lineage>
</organism>
<keyword evidence="1" id="KW-1133">Transmembrane helix</keyword>
<feature type="transmembrane region" description="Helical" evidence="1">
    <location>
        <begin position="390"/>
        <end position="407"/>
    </location>
</feature>
<evidence type="ECO:0000313" key="4">
    <source>
        <dbReference type="Proteomes" id="UP000295244"/>
    </source>
</evidence>
<dbReference type="PANTHER" id="PTHR35342">
    <property type="entry name" value="TRICARBOXYLIC TRANSPORT PROTEIN"/>
    <property type="match status" value="1"/>
</dbReference>
<feature type="transmembrane region" description="Helical" evidence="1">
    <location>
        <begin position="165"/>
        <end position="185"/>
    </location>
</feature>
<feature type="transmembrane region" description="Helical" evidence="1">
    <location>
        <begin position="259"/>
        <end position="280"/>
    </location>
</feature>
<name>A0A4R1BEM6_9ACTN</name>
<feature type="transmembrane region" description="Helical" evidence="1">
    <location>
        <begin position="197"/>
        <end position="219"/>
    </location>
</feature>